<protein>
    <submittedName>
        <fullName evidence="1">Uncharacterized protein</fullName>
    </submittedName>
</protein>
<organism evidence="1 2">
    <name type="scientific">Ceratodon purpureus</name>
    <name type="common">Fire moss</name>
    <name type="synonym">Dicranum purpureum</name>
    <dbReference type="NCBI Taxonomy" id="3225"/>
    <lineage>
        <taxon>Eukaryota</taxon>
        <taxon>Viridiplantae</taxon>
        <taxon>Streptophyta</taxon>
        <taxon>Embryophyta</taxon>
        <taxon>Bryophyta</taxon>
        <taxon>Bryophytina</taxon>
        <taxon>Bryopsida</taxon>
        <taxon>Dicranidae</taxon>
        <taxon>Pseudoditrichales</taxon>
        <taxon>Ditrichaceae</taxon>
        <taxon>Ceratodon</taxon>
    </lineage>
</organism>
<accession>A0A8T0H523</accession>
<proteinExistence type="predicted"/>
<evidence type="ECO:0000313" key="1">
    <source>
        <dbReference type="EMBL" id="KAG0567111.1"/>
    </source>
</evidence>
<name>A0A8T0H523_CERPU</name>
<dbReference type="AlphaFoldDB" id="A0A8T0H523"/>
<gene>
    <name evidence="1" type="ORF">KC19_7G110900</name>
</gene>
<sequence>MSLTPHLSTWVLKWHLGKITHFPVAKVASSGAICEGDSLLTSSVLTYWSSSSQCSQLPVNTLSERVANIAFLSLVDLAFARLCQGPSRIEVEVVTAKELLMMPMPQYPVFSGASRAKDDKDAHHELFYSSFEESLSVRWSSMPKRTSKTLLL</sequence>
<reference evidence="1" key="1">
    <citation type="submission" date="2020-06" db="EMBL/GenBank/DDBJ databases">
        <title>WGS assembly of Ceratodon purpureus strain R40.</title>
        <authorList>
            <person name="Carey S.B."/>
            <person name="Jenkins J."/>
            <person name="Shu S."/>
            <person name="Lovell J.T."/>
            <person name="Sreedasyam A."/>
            <person name="Maumus F."/>
            <person name="Tiley G.P."/>
            <person name="Fernandez-Pozo N."/>
            <person name="Barry K."/>
            <person name="Chen C."/>
            <person name="Wang M."/>
            <person name="Lipzen A."/>
            <person name="Daum C."/>
            <person name="Saski C.A."/>
            <person name="Payton A.C."/>
            <person name="Mcbreen J.C."/>
            <person name="Conrad R.E."/>
            <person name="Kollar L.M."/>
            <person name="Olsson S."/>
            <person name="Huttunen S."/>
            <person name="Landis J.B."/>
            <person name="Wickett N.J."/>
            <person name="Johnson M.G."/>
            <person name="Rensing S.A."/>
            <person name="Grimwood J."/>
            <person name="Schmutz J."/>
            <person name="Mcdaniel S.F."/>
        </authorList>
    </citation>
    <scope>NUCLEOTIDE SEQUENCE</scope>
    <source>
        <strain evidence="1">R40</strain>
    </source>
</reference>
<keyword evidence="2" id="KW-1185">Reference proteome</keyword>
<evidence type="ECO:0000313" key="2">
    <source>
        <dbReference type="Proteomes" id="UP000822688"/>
    </source>
</evidence>
<dbReference type="EMBL" id="CM026428">
    <property type="protein sequence ID" value="KAG0567111.1"/>
    <property type="molecule type" value="Genomic_DNA"/>
</dbReference>
<dbReference type="Proteomes" id="UP000822688">
    <property type="component" value="Chromosome 7"/>
</dbReference>
<comment type="caution">
    <text evidence="1">The sequence shown here is derived from an EMBL/GenBank/DDBJ whole genome shotgun (WGS) entry which is preliminary data.</text>
</comment>